<reference evidence="1 2" key="1">
    <citation type="journal article" date="2016" name="Appl. Microbiol. Biotechnol.">
        <title>Characterization of T-DNA insertion mutants with decreased virulence in the entomopathogenic fungus Beauveria bassiana JEF-007.</title>
        <authorList>
            <person name="Kim S."/>
            <person name="Lee S.J."/>
            <person name="Nai Y.S."/>
            <person name="Yu J.S."/>
            <person name="Lee M.R."/>
            <person name="Yang Y.T."/>
            <person name="Kim J.S."/>
        </authorList>
    </citation>
    <scope>NUCLEOTIDE SEQUENCE [LARGE SCALE GENOMIC DNA]</scope>
    <source>
        <strain evidence="1 2">JEF-007</strain>
    </source>
</reference>
<organism evidence="1 2">
    <name type="scientific">Beauveria bassiana</name>
    <name type="common">White muscardine disease fungus</name>
    <name type="synonym">Tritirachium shiotae</name>
    <dbReference type="NCBI Taxonomy" id="176275"/>
    <lineage>
        <taxon>Eukaryota</taxon>
        <taxon>Fungi</taxon>
        <taxon>Dikarya</taxon>
        <taxon>Ascomycota</taxon>
        <taxon>Pezizomycotina</taxon>
        <taxon>Sordariomycetes</taxon>
        <taxon>Hypocreomycetidae</taxon>
        <taxon>Hypocreales</taxon>
        <taxon>Cordycipitaceae</taxon>
        <taxon>Beauveria</taxon>
    </lineage>
</organism>
<sequence>MPIHHFPVILSIMQPQIEYKIVVDLTEVEQLCFNCRALLEDGPKHRIHGYKKLLCNECADIVSLLRVHNWRVCLVCASAGEVDDIDCADMQDFLDIPVSQCSCGGEQRTQNLTALVYVCEAV</sequence>
<evidence type="ECO:0000313" key="2">
    <source>
        <dbReference type="Proteomes" id="UP000235728"/>
    </source>
</evidence>
<dbReference type="Proteomes" id="UP000235728">
    <property type="component" value="Unassembled WGS sequence"/>
</dbReference>
<comment type="caution">
    <text evidence="1">The sequence shown here is derived from an EMBL/GenBank/DDBJ whole genome shotgun (WGS) entry which is preliminary data.</text>
</comment>
<proteinExistence type="predicted"/>
<protein>
    <submittedName>
        <fullName evidence="1">Uncharacterized protein</fullName>
    </submittedName>
</protein>
<evidence type="ECO:0000313" key="1">
    <source>
        <dbReference type="EMBL" id="PMB63385.1"/>
    </source>
</evidence>
<accession>A0A2N6N7Y9</accession>
<dbReference type="AlphaFoldDB" id="A0A2N6N7Y9"/>
<dbReference type="EMBL" id="MRVG01000023">
    <property type="protein sequence ID" value="PMB63385.1"/>
    <property type="molecule type" value="Genomic_DNA"/>
</dbReference>
<name>A0A2N6N7Y9_BEABA</name>
<gene>
    <name evidence="1" type="ORF">BM221_010748</name>
</gene>